<feature type="compositionally biased region" description="Polar residues" evidence="2">
    <location>
        <begin position="100"/>
        <end position="117"/>
    </location>
</feature>
<feature type="region of interest" description="Disordered" evidence="2">
    <location>
        <begin position="193"/>
        <end position="224"/>
    </location>
</feature>
<evidence type="ECO:0000313" key="3">
    <source>
        <dbReference type="EMBL" id="KAJ9609138.1"/>
    </source>
</evidence>
<comment type="caution">
    <text evidence="3">The sequence shown here is derived from an EMBL/GenBank/DDBJ whole genome shotgun (WGS) entry which is preliminary data.</text>
</comment>
<feature type="region of interest" description="Disordered" evidence="2">
    <location>
        <begin position="96"/>
        <end position="162"/>
    </location>
</feature>
<reference evidence="3" key="1">
    <citation type="submission" date="2022-10" db="EMBL/GenBank/DDBJ databases">
        <title>Culturing micro-colonial fungi from biological soil crusts in the Mojave desert and describing Neophaeococcomyces mojavensis, and introducing the new genera and species Taxawa tesnikishii.</title>
        <authorList>
            <person name="Kurbessoian T."/>
            <person name="Stajich J.E."/>
        </authorList>
    </citation>
    <scope>NUCLEOTIDE SEQUENCE</scope>
    <source>
        <strain evidence="3">TK_41</strain>
    </source>
</reference>
<sequence>MAAVEPAWPFVSDVSVPTGMPTWKPTQFDVQSCSARKASLDESLYNITVLRLPATASEDELDNQVSIEAQNLGILPVYTPSHGIGISSSMSMMTIASDSTNQSPVRSHSTMPTSCASSEHRPSTRSSRIAAGTRSNTDSHPFASEADRKKGSPLARGFRKISGFRKKRSGALTSSSTLSSISSDAETNNSEIASIDMQSPPSIKSNKSSWSHPATTKPGNDPPPLLDMEALKRSMESKELLDLRMMQMEERARFLEFQTSLLSDLRSQRDVLKAQKKAEHEIQLPEQAARNERAVEDFEARQLEEEMKMEEEHDMEKRAIMLRLRHMEAYCQNPTPPPTPVDPSSGRPSTDSILPERKVTEKDYHILAQQYRERDIMDSLHASKINVLRGKQKKAVDRFAQKKEKELETLERDQRKELALIDREFTSQESDLRLELDKKRARLENRWRIQTSIVRTKLEKATGLNYAPLADVIAIEDVNPSSRP</sequence>
<evidence type="ECO:0000256" key="2">
    <source>
        <dbReference type="SAM" id="MobiDB-lite"/>
    </source>
</evidence>
<keyword evidence="1" id="KW-0175">Coiled coil</keyword>
<keyword evidence="4" id="KW-1185">Reference proteome</keyword>
<protein>
    <submittedName>
        <fullName evidence="3">Uncharacterized protein</fullName>
    </submittedName>
</protein>
<dbReference type="AlphaFoldDB" id="A0AA38X936"/>
<proteinExistence type="predicted"/>
<feature type="compositionally biased region" description="Polar residues" evidence="2">
    <location>
        <begin position="193"/>
        <end position="218"/>
    </location>
</feature>
<evidence type="ECO:0000256" key="1">
    <source>
        <dbReference type="SAM" id="Coils"/>
    </source>
</evidence>
<organism evidence="3 4">
    <name type="scientific">Cladophialophora chaetospira</name>
    <dbReference type="NCBI Taxonomy" id="386627"/>
    <lineage>
        <taxon>Eukaryota</taxon>
        <taxon>Fungi</taxon>
        <taxon>Dikarya</taxon>
        <taxon>Ascomycota</taxon>
        <taxon>Pezizomycotina</taxon>
        <taxon>Eurotiomycetes</taxon>
        <taxon>Chaetothyriomycetidae</taxon>
        <taxon>Chaetothyriales</taxon>
        <taxon>Herpotrichiellaceae</taxon>
        <taxon>Cladophialophora</taxon>
    </lineage>
</organism>
<evidence type="ECO:0000313" key="4">
    <source>
        <dbReference type="Proteomes" id="UP001172673"/>
    </source>
</evidence>
<feature type="coiled-coil region" evidence="1">
    <location>
        <begin position="393"/>
        <end position="420"/>
    </location>
</feature>
<dbReference type="EMBL" id="JAPDRK010000009">
    <property type="protein sequence ID" value="KAJ9609138.1"/>
    <property type="molecule type" value="Genomic_DNA"/>
</dbReference>
<gene>
    <name evidence="3" type="ORF">H2200_006909</name>
</gene>
<dbReference type="Proteomes" id="UP001172673">
    <property type="component" value="Unassembled WGS sequence"/>
</dbReference>
<accession>A0AA38X936</accession>
<feature type="region of interest" description="Disordered" evidence="2">
    <location>
        <begin position="332"/>
        <end position="355"/>
    </location>
</feature>
<name>A0AA38X936_9EURO</name>